<dbReference type="InterPro" id="IPR036271">
    <property type="entry name" value="Tet_transcr_reg_TetR-rel_C_sf"/>
</dbReference>
<dbReference type="PANTHER" id="PTHR30055">
    <property type="entry name" value="HTH-TYPE TRANSCRIPTIONAL REGULATOR RUTR"/>
    <property type="match status" value="1"/>
</dbReference>
<evidence type="ECO:0000256" key="3">
    <source>
        <dbReference type="ARBA" id="ARBA00023163"/>
    </source>
</evidence>
<dbReference type="GO" id="GO:0000976">
    <property type="term" value="F:transcription cis-regulatory region binding"/>
    <property type="evidence" value="ECO:0007669"/>
    <property type="project" value="TreeGrafter"/>
</dbReference>
<dbReference type="KEGG" id="htr:EPV75_05280"/>
<dbReference type="InterPro" id="IPR050109">
    <property type="entry name" value="HTH-type_TetR-like_transc_reg"/>
</dbReference>
<dbReference type="Pfam" id="PF13305">
    <property type="entry name" value="TetR_C_33"/>
    <property type="match status" value="1"/>
</dbReference>
<evidence type="ECO:0000256" key="1">
    <source>
        <dbReference type="ARBA" id="ARBA00023015"/>
    </source>
</evidence>
<sequence length="197" mass="22627">MAHYHHGNLKQALLNVGLHFIKQEKPLTIRSLAKAVDVTPAAVYRHFTNKEALLAQLAEEGFKKMHQAFSDIKAPTAKERLFRIGEAYIHFALNHPEHFHIMFSRFDWHSETFDELTELGNATFESLASTCRELMPDETQAEWLIAATWSQVHGYAMLSLRKCTDSCEQPELFPNDAAVIRHLIETTWGPHFPESDR</sequence>
<feature type="DNA-binding region" description="H-T-H motif" evidence="4">
    <location>
        <begin position="28"/>
        <end position="47"/>
    </location>
</feature>
<dbReference type="SUPFAM" id="SSF48498">
    <property type="entry name" value="Tetracyclin repressor-like, C-terminal domain"/>
    <property type="match status" value="1"/>
</dbReference>
<dbReference type="PANTHER" id="PTHR30055:SF234">
    <property type="entry name" value="HTH-TYPE TRANSCRIPTIONAL REGULATOR BETI"/>
    <property type="match status" value="1"/>
</dbReference>
<dbReference type="SUPFAM" id="SSF46689">
    <property type="entry name" value="Homeodomain-like"/>
    <property type="match status" value="1"/>
</dbReference>
<dbReference type="GO" id="GO:0003700">
    <property type="term" value="F:DNA-binding transcription factor activity"/>
    <property type="evidence" value="ECO:0007669"/>
    <property type="project" value="TreeGrafter"/>
</dbReference>
<dbReference type="RefSeq" id="WP_128384700.1">
    <property type="nucleotide sequence ID" value="NZ_CP035033.1"/>
</dbReference>
<dbReference type="Pfam" id="PF00440">
    <property type="entry name" value="TetR_N"/>
    <property type="match status" value="1"/>
</dbReference>
<gene>
    <name evidence="6" type="ORF">EPV75_05280</name>
</gene>
<reference evidence="6 7" key="1">
    <citation type="journal article" date="2018" name="Environ. Microbiol.">
        <title>Genomes of ubiquitous marine and hypersaline Hydrogenovibrio, Thiomicrorhabdus and Thiomicrospira spp. encode a diversity of mechanisms to sustain chemolithoautotrophy in heterogeneous environments.</title>
        <authorList>
            <person name="Scott K.M."/>
            <person name="Williams J."/>
            <person name="Porter C.M.B."/>
            <person name="Russel S."/>
            <person name="Harmer T.L."/>
            <person name="Paul J.H."/>
            <person name="Antonen K.M."/>
            <person name="Bridges M.K."/>
            <person name="Camper G.J."/>
            <person name="Campla C.K."/>
            <person name="Casella L.G."/>
            <person name="Chase E."/>
            <person name="Conrad J.W."/>
            <person name="Cruz M.C."/>
            <person name="Dunlap D.S."/>
            <person name="Duran L."/>
            <person name="Fahsbender E.M."/>
            <person name="Goldsmith D.B."/>
            <person name="Keeley R.F."/>
            <person name="Kondoff M.R."/>
            <person name="Kussy B.I."/>
            <person name="Lane M.K."/>
            <person name="Lawler S."/>
            <person name="Leigh B.A."/>
            <person name="Lewis C."/>
            <person name="Lostal L.M."/>
            <person name="Marking D."/>
            <person name="Mancera P.A."/>
            <person name="McClenthan E.C."/>
            <person name="McIntyre E.A."/>
            <person name="Mine J.A."/>
            <person name="Modi S."/>
            <person name="Moore B.D."/>
            <person name="Morgan W.A."/>
            <person name="Nelson K.M."/>
            <person name="Nguyen K.N."/>
            <person name="Ogburn N."/>
            <person name="Parrino D.G."/>
            <person name="Pedapudi A.D."/>
            <person name="Pelham R.P."/>
            <person name="Preece A.M."/>
            <person name="Rampersad E.A."/>
            <person name="Richardson J.C."/>
            <person name="Rodgers C.M."/>
            <person name="Schaffer B.L."/>
            <person name="Sheridan N.E."/>
            <person name="Solone M.R."/>
            <person name="Staley Z.R."/>
            <person name="Tabuchi M."/>
            <person name="Waide R.J."/>
            <person name="Wanjugi P.W."/>
            <person name="Young S."/>
            <person name="Clum A."/>
            <person name="Daum C."/>
            <person name="Huntemann M."/>
            <person name="Ivanova N."/>
            <person name="Kyrpides N."/>
            <person name="Mikhailova N."/>
            <person name="Palaniappan K."/>
            <person name="Pillay M."/>
            <person name="Reddy T.B.K."/>
            <person name="Shapiro N."/>
            <person name="Stamatis D."/>
            <person name="Varghese N."/>
            <person name="Woyke T."/>
            <person name="Boden R."/>
            <person name="Freyermuth S.K."/>
            <person name="Kerfeld C.A."/>
        </authorList>
    </citation>
    <scope>NUCLEOTIDE SEQUENCE [LARGE SCALE GENOMIC DNA]</scope>
    <source>
        <strain evidence="6 7">JR-2</strain>
    </source>
</reference>
<keyword evidence="2 4" id="KW-0238">DNA-binding</keyword>
<keyword evidence="7" id="KW-1185">Reference proteome</keyword>
<evidence type="ECO:0000256" key="2">
    <source>
        <dbReference type="ARBA" id="ARBA00023125"/>
    </source>
</evidence>
<name>A0A410H2H7_9GAMM</name>
<dbReference type="Proteomes" id="UP000285478">
    <property type="component" value="Chromosome"/>
</dbReference>
<dbReference type="PROSITE" id="PS50977">
    <property type="entry name" value="HTH_TETR_2"/>
    <property type="match status" value="1"/>
</dbReference>
<proteinExistence type="predicted"/>
<dbReference type="Gene3D" id="1.10.357.10">
    <property type="entry name" value="Tetracycline Repressor, domain 2"/>
    <property type="match status" value="1"/>
</dbReference>
<dbReference type="InterPro" id="IPR009057">
    <property type="entry name" value="Homeodomain-like_sf"/>
</dbReference>
<protein>
    <submittedName>
        <fullName evidence="6">TetR/AcrR family transcriptional regulator</fullName>
    </submittedName>
</protein>
<dbReference type="InterPro" id="IPR025996">
    <property type="entry name" value="MT1864/Rv1816-like_C"/>
</dbReference>
<keyword evidence="1" id="KW-0805">Transcription regulation</keyword>
<keyword evidence="3" id="KW-0804">Transcription</keyword>
<dbReference type="InterPro" id="IPR001647">
    <property type="entry name" value="HTH_TetR"/>
</dbReference>
<evidence type="ECO:0000313" key="7">
    <source>
        <dbReference type="Proteomes" id="UP000285478"/>
    </source>
</evidence>
<evidence type="ECO:0000256" key="4">
    <source>
        <dbReference type="PROSITE-ProRule" id="PRU00335"/>
    </source>
</evidence>
<dbReference type="EMBL" id="CP035033">
    <property type="protein sequence ID" value="QAB15123.1"/>
    <property type="molecule type" value="Genomic_DNA"/>
</dbReference>
<dbReference type="AlphaFoldDB" id="A0A410H2H7"/>
<evidence type="ECO:0000259" key="5">
    <source>
        <dbReference type="PROSITE" id="PS50977"/>
    </source>
</evidence>
<evidence type="ECO:0000313" key="6">
    <source>
        <dbReference type="EMBL" id="QAB15123.1"/>
    </source>
</evidence>
<organism evidence="6 7">
    <name type="scientific">Hydrogenovibrio thermophilus</name>
    <dbReference type="NCBI Taxonomy" id="265883"/>
    <lineage>
        <taxon>Bacteria</taxon>
        <taxon>Pseudomonadati</taxon>
        <taxon>Pseudomonadota</taxon>
        <taxon>Gammaproteobacteria</taxon>
        <taxon>Thiotrichales</taxon>
        <taxon>Piscirickettsiaceae</taxon>
        <taxon>Hydrogenovibrio</taxon>
    </lineage>
</organism>
<feature type="domain" description="HTH tetR-type" evidence="5">
    <location>
        <begin position="7"/>
        <end position="65"/>
    </location>
</feature>
<accession>A0A410H2H7</accession>